<dbReference type="Proteomes" id="UP001420932">
    <property type="component" value="Unassembled WGS sequence"/>
</dbReference>
<gene>
    <name evidence="1" type="ORF">Syun_005913</name>
</gene>
<reference evidence="1 2" key="1">
    <citation type="submission" date="2024-01" db="EMBL/GenBank/DDBJ databases">
        <title>Genome assemblies of Stephania.</title>
        <authorList>
            <person name="Yang L."/>
        </authorList>
    </citation>
    <scope>NUCLEOTIDE SEQUENCE [LARGE SCALE GENOMIC DNA]</scope>
    <source>
        <strain evidence="1">YNDBR</strain>
        <tissue evidence="1">Leaf</tissue>
    </source>
</reference>
<organism evidence="1 2">
    <name type="scientific">Stephania yunnanensis</name>
    <dbReference type="NCBI Taxonomy" id="152371"/>
    <lineage>
        <taxon>Eukaryota</taxon>
        <taxon>Viridiplantae</taxon>
        <taxon>Streptophyta</taxon>
        <taxon>Embryophyta</taxon>
        <taxon>Tracheophyta</taxon>
        <taxon>Spermatophyta</taxon>
        <taxon>Magnoliopsida</taxon>
        <taxon>Ranunculales</taxon>
        <taxon>Menispermaceae</taxon>
        <taxon>Menispermoideae</taxon>
        <taxon>Cissampelideae</taxon>
        <taxon>Stephania</taxon>
    </lineage>
</organism>
<dbReference type="AlphaFoldDB" id="A0AAP0KXD0"/>
<evidence type="ECO:0000313" key="2">
    <source>
        <dbReference type="Proteomes" id="UP001420932"/>
    </source>
</evidence>
<accession>A0AAP0KXD0</accession>
<sequence>MNVQYFEAHSLSMGKAPSVSVLKPNHFYRSNRLQQLALLGCKGPCRLPQEEVMVAFMLLAELLGRKKPVEDGERSISLVEATQRALQLQDSNPRYIVKGTARSGAEFFNARSYHGLEMHSEKSVPQPFVIGRTGKASGYQNEKENREIL</sequence>
<name>A0AAP0KXD0_9MAGN</name>
<dbReference type="EMBL" id="JBBNAF010000003">
    <property type="protein sequence ID" value="KAK9159572.1"/>
    <property type="molecule type" value="Genomic_DNA"/>
</dbReference>
<comment type="caution">
    <text evidence="1">The sequence shown here is derived from an EMBL/GenBank/DDBJ whole genome shotgun (WGS) entry which is preliminary data.</text>
</comment>
<proteinExistence type="predicted"/>
<protein>
    <submittedName>
        <fullName evidence="1">Uncharacterized protein</fullName>
    </submittedName>
</protein>
<evidence type="ECO:0000313" key="1">
    <source>
        <dbReference type="EMBL" id="KAK9159572.1"/>
    </source>
</evidence>
<keyword evidence="2" id="KW-1185">Reference proteome</keyword>